<dbReference type="RefSeq" id="WP_285965081.1">
    <property type="nucleotide sequence ID" value="NZ_JASVEJ010000006.1"/>
</dbReference>
<dbReference type="InterPro" id="IPR000515">
    <property type="entry name" value="MetI-like"/>
</dbReference>
<keyword evidence="6 7" id="KW-0472">Membrane</keyword>
<dbReference type="PROSITE" id="PS50928">
    <property type="entry name" value="ABC_TM1"/>
    <property type="match status" value="1"/>
</dbReference>
<feature type="domain" description="ABC transmembrane type-1" evidence="8">
    <location>
        <begin position="158"/>
        <end position="373"/>
    </location>
</feature>
<name>A0ABT7LXB5_9CYAN</name>
<keyword evidence="2 7" id="KW-0813">Transport</keyword>
<dbReference type="PANTHER" id="PTHR30193:SF37">
    <property type="entry name" value="INNER MEMBRANE ABC TRANSPORTER PERMEASE PROTEIN YCJO"/>
    <property type="match status" value="1"/>
</dbReference>
<dbReference type="PANTHER" id="PTHR30193">
    <property type="entry name" value="ABC TRANSPORTER PERMEASE PROTEIN"/>
    <property type="match status" value="1"/>
</dbReference>
<evidence type="ECO:0000256" key="3">
    <source>
        <dbReference type="ARBA" id="ARBA00022475"/>
    </source>
</evidence>
<sequence>MAAVTHTPPGKSTLGRSEARWGYLFIAAPLLGFLFFAAFPLLMSLFLSFSSYDLANAPRFVGTDNWNRIFSVTVAHVPYMTDEATGEILYRCGRETVVESQIGEFAGQTDARGTPITCAPRTVPASQALPGGYEVIYNLPLFGQNYVLAARDPILWISLFNTAFMLLAIPISMTVALIVAIALNQRIIGSRFFRTIFYLPTILPIAALALIWLWILNPDYGLLNFGLRSIGLTELGSTNWLQNAYTVKPALILMGVWRGFGYQMVIFLAGLQGISRTLYEAAEIDGAGAWAKFRYVTWPGLTPTTFFLFITSMIGALQIFVEPQIMTQGQPYFSSTTTVMVIWQNAFRDLQMGYAAAQAWLLGGITMILTVINFTLSRRWVFYD</sequence>
<keyword evidence="3" id="KW-1003">Cell membrane</keyword>
<evidence type="ECO:0000313" key="9">
    <source>
        <dbReference type="EMBL" id="MDL5056222.1"/>
    </source>
</evidence>
<evidence type="ECO:0000256" key="5">
    <source>
        <dbReference type="ARBA" id="ARBA00022989"/>
    </source>
</evidence>
<organism evidence="9 10">
    <name type="scientific">Geitlerinema calcuttense NRMC-F 0142</name>
    <dbReference type="NCBI Taxonomy" id="2922238"/>
    <lineage>
        <taxon>Bacteria</taxon>
        <taxon>Bacillati</taxon>
        <taxon>Cyanobacteriota</taxon>
        <taxon>Cyanophyceae</taxon>
        <taxon>Geitlerinematales</taxon>
        <taxon>Geitlerinemataceae</taxon>
        <taxon>Geitlerinema</taxon>
    </lineage>
</organism>
<keyword evidence="5 7" id="KW-1133">Transmembrane helix</keyword>
<feature type="transmembrane region" description="Helical" evidence="7">
    <location>
        <begin position="300"/>
        <end position="321"/>
    </location>
</feature>
<feature type="transmembrane region" description="Helical" evidence="7">
    <location>
        <begin position="154"/>
        <end position="183"/>
    </location>
</feature>
<comment type="subcellular location">
    <subcellularLocation>
        <location evidence="1 7">Cell membrane</location>
        <topology evidence="1 7">Multi-pass membrane protein</topology>
    </subcellularLocation>
</comment>
<proteinExistence type="inferred from homology"/>
<evidence type="ECO:0000256" key="2">
    <source>
        <dbReference type="ARBA" id="ARBA00022448"/>
    </source>
</evidence>
<dbReference type="EMBL" id="JASVEJ010000006">
    <property type="protein sequence ID" value="MDL5056222.1"/>
    <property type="molecule type" value="Genomic_DNA"/>
</dbReference>
<dbReference type="Proteomes" id="UP001230986">
    <property type="component" value="Unassembled WGS sequence"/>
</dbReference>
<reference evidence="9 10" key="1">
    <citation type="submission" date="2023-06" db="EMBL/GenBank/DDBJ databases">
        <title>Whole genome sequence of Oscillatoria calcuttensis NRMC-F 0142.</title>
        <authorList>
            <person name="Shakena Fathima T."/>
            <person name="Muralitharan G."/>
            <person name="Thajuddin N."/>
        </authorList>
    </citation>
    <scope>NUCLEOTIDE SEQUENCE [LARGE SCALE GENOMIC DNA]</scope>
    <source>
        <strain evidence="9 10">NRMC-F 0142</strain>
    </source>
</reference>
<evidence type="ECO:0000256" key="6">
    <source>
        <dbReference type="ARBA" id="ARBA00023136"/>
    </source>
</evidence>
<keyword evidence="10" id="KW-1185">Reference proteome</keyword>
<dbReference type="Pfam" id="PF00528">
    <property type="entry name" value="BPD_transp_1"/>
    <property type="match status" value="1"/>
</dbReference>
<dbReference type="InterPro" id="IPR051393">
    <property type="entry name" value="ABC_transporter_permease"/>
</dbReference>
<gene>
    <name evidence="9" type="ORF">QQ055_01870</name>
</gene>
<evidence type="ECO:0000313" key="10">
    <source>
        <dbReference type="Proteomes" id="UP001230986"/>
    </source>
</evidence>
<evidence type="ECO:0000256" key="7">
    <source>
        <dbReference type="RuleBase" id="RU363032"/>
    </source>
</evidence>
<evidence type="ECO:0000259" key="8">
    <source>
        <dbReference type="PROSITE" id="PS50928"/>
    </source>
</evidence>
<comment type="caution">
    <text evidence="9">The sequence shown here is derived from an EMBL/GenBank/DDBJ whole genome shotgun (WGS) entry which is preliminary data.</text>
</comment>
<evidence type="ECO:0000256" key="1">
    <source>
        <dbReference type="ARBA" id="ARBA00004651"/>
    </source>
</evidence>
<evidence type="ECO:0000256" key="4">
    <source>
        <dbReference type="ARBA" id="ARBA00022692"/>
    </source>
</evidence>
<feature type="transmembrane region" description="Helical" evidence="7">
    <location>
        <begin position="260"/>
        <end position="279"/>
    </location>
</feature>
<protein>
    <submittedName>
        <fullName evidence="9">Sugar ABC transporter permease</fullName>
    </submittedName>
</protein>
<comment type="similarity">
    <text evidence="7">Belongs to the binding-protein-dependent transport system permease family.</text>
</comment>
<dbReference type="SUPFAM" id="SSF161098">
    <property type="entry name" value="MetI-like"/>
    <property type="match status" value="2"/>
</dbReference>
<feature type="transmembrane region" description="Helical" evidence="7">
    <location>
        <begin position="21"/>
        <end position="49"/>
    </location>
</feature>
<feature type="transmembrane region" description="Helical" evidence="7">
    <location>
        <begin position="195"/>
        <end position="215"/>
    </location>
</feature>
<dbReference type="Gene3D" id="1.10.3720.10">
    <property type="entry name" value="MetI-like"/>
    <property type="match status" value="2"/>
</dbReference>
<accession>A0ABT7LXB5</accession>
<dbReference type="CDD" id="cd06261">
    <property type="entry name" value="TM_PBP2"/>
    <property type="match status" value="1"/>
</dbReference>
<dbReference type="InterPro" id="IPR035906">
    <property type="entry name" value="MetI-like_sf"/>
</dbReference>
<feature type="transmembrane region" description="Helical" evidence="7">
    <location>
        <begin position="357"/>
        <end position="376"/>
    </location>
</feature>
<keyword evidence="4 7" id="KW-0812">Transmembrane</keyword>